<dbReference type="AlphaFoldDB" id="A0A2H0VB79"/>
<sequence length="45" mass="5056">MACLDVALDNKYISNEEQSLFLNKAAELANQLTAFRSTLLKNPKK</sequence>
<organism evidence="1 2">
    <name type="scientific">Candidatus Doudnabacteria bacterium CG10_big_fil_rev_8_21_14_0_10_42_18</name>
    <dbReference type="NCBI Taxonomy" id="1974552"/>
    <lineage>
        <taxon>Bacteria</taxon>
        <taxon>Candidatus Doudnaibacteriota</taxon>
    </lineage>
</organism>
<protein>
    <submittedName>
        <fullName evidence="1">Uncharacterized protein</fullName>
    </submittedName>
</protein>
<dbReference type="EMBL" id="PFAK01000022">
    <property type="protein sequence ID" value="PIR96368.1"/>
    <property type="molecule type" value="Genomic_DNA"/>
</dbReference>
<comment type="caution">
    <text evidence="1">The sequence shown here is derived from an EMBL/GenBank/DDBJ whole genome shotgun (WGS) entry which is preliminary data.</text>
</comment>
<reference evidence="2" key="1">
    <citation type="submission" date="2017-09" db="EMBL/GenBank/DDBJ databases">
        <title>Depth-based differentiation of microbial function through sediment-hosted aquifers and enrichment of novel symbionts in the deep terrestrial subsurface.</title>
        <authorList>
            <person name="Probst A.J."/>
            <person name="Ladd B."/>
            <person name="Jarett J.K."/>
            <person name="Geller-Mcgrath D.E."/>
            <person name="Sieber C.M.K."/>
            <person name="Emerson J.B."/>
            <person name="Anantharaman K."/>
            <person name="Thomas B.C."/>
            <person name="Malmstrom R."/>
            <person name="Stieglmeier M."/>
            <person name="Klingl A."/>
            <person name="Woyke T."/>
            <person name="Ryan C.M."/>
            <person name="Banfield J.F."/>
        </authorList>
    </citation>
    <scope>NUCLEOTIDE SEQUENCE [LARGE SCALE GENOMIC DNA]</scope>
</reference>
<proteinExistence type="predicted"/>
<gene>
    <name evidence="1" type="ORF">COT92_01450</name>
</gene>
<evidence type="ECO:0000313" key="2">
    <source>
        <dbReference type="Proteomes" id="UP000230922"/>
    </source>
</evidence>
<evidence type="ECO:0000313" key="1">
    <source>
        <dbReference type="EMBL" id="PIR96368.1"/>
    </source>
</evidence>
<dbReference type="Proteomes" id="UP000230922">
    <property type="component" value="Unassembled WGS sequence"/>
</dbReference>
<name>A0A2H0VB79_9BACT</name>
<accession>A0A2H0VB79</accession>